<dbReference type="Gene3D" id="2.60.40.10">
    <property type="entry name" value="Immunoglobulins"/>
    <property type="match status" value="1"/>
</dbReference>
<dbReference type="InterPro" id="IPR019800">
    <property type="entry name" value="Glyco_hydro_3_AS"/>
</dbReference>
<dbReference type="InterPro" id="IPR036962">
    <property type="entry name" value="Glyco_hydro_3_N_sf"/>
</dbReference>
<dbReference type="Proteomes" id="UP001197875">
    <property type="component" value="Unassembled WGS sequence"/>
</dbReference>
<dbReference type="AlphaFoldDB" id="A0AAE3DQA8"/>
<reference evidence="6 7" key="1">
    <citation type="submission" date="2021-10" db="EMBL/GenBank/DDBJ databases">
        <title>Anaerobic single-cell dispensing facilitates the cultivation of human gut bacteria.</title>
        <authorList>
            <person name="Afrizal A."/>
        </authorList>
    </citation>
    <scope>NUCLEOTIDE SEQUENCE [LARGE SCALE GENOMIC DNA]</scope>
    <source>
        <strain evidence="6 7">CLA-AA-H277</strain>
    </source>
</reference>
<feature type="domain" description="Fibronectin type III-like" evidence="5">
    <location>
        <begin position="631"/>
        <end position="701"/>
    </location>
</feature>
<evidence type="ECO:0000256" key="3">
    <source>
        <dbReference type="ARBA" id="ARBA00023277"/>
    </source>
</evidence>
<dbReference type="EMBL" id="JAJEPR010000003">
    <property type="protein sequence ID" value="MCC2188661.1"/>
    <property type="molecule type" value="Genomic_DNA"/>
</dbReference>
<dbReference type="SUPFAM" id="SSF51445">
    <property type="entry name" value="(Trans)glycosidases"/>
    <property type="match status" value="1"/>
</dbReference>
<keyword evidence="7" id="KW-1185">Reference proteome</keyword>
<dbReference type="InterPro" id="IPR013783">
    <property type="entry name" value="Ig-like_fold"/>
</dbReference>
<organism evidence="6 7">
    <name type="scientific">Fusicatenibacter faecihominis</name>
    <dbReference type="NCBI Taxonomy" id="2881276"/>
    <lineage>
        <taxon>Bacteria</taxon>
        <taxon>Bacillati</taxon>
        <taxon>Bacillota</taxon>
        <taxon>Clostridia</taxon>
        <taxon>Lachnospirales</taxon>
        <taxon>Lachnospiraceae</taxon>
        <taxon>Fusicatenibacter</taxon>
    </lineage>
</organism>
<comment type="caution">
    <text evidence="6">The sequence shown here is derived from an EMBL/GenBank/DDBJ whole genome shotgun (WGS) entry which is preliminary data.</text>
</comment>
<dbReference type="FunFam" id="2.60.40.10:FF:000495">
    <property type="entry name" value="Periplasmic beta-glucosidase"/>
    <property type="match status" value="1"/>
</dbReference>
<dbReference type="InterPro" id="IPR026891">
    <property type="entry name" value="Fn3-like"/>
</dbReference>
<dbReference type="InterPro" id="IPR017853">
    <property type="entry name" value="GH"/>
</dbReference>
<dbReference type="InterPro" id="IPR002772">
    <property type="entry name" value="Glyco_hydro_3_C"/>
</dbReference>
<dbReference type="SMART" id="SM01217">
    <property type="entry name" value="Fn3_like"/>
    <property type="match status" value="1"/>
</dbReference>
<dbReference type="Gene3D" id="3.20.20.300">
    <property type="entry name" value="Glycoside hydrolase, family 3, N-terminal domain"/>
    <property type="match status" value="1"/>
</dbReference>
<keyword evidence="2 4" id="KW-0378">Hydrolase</keyword>
<dbReference type="SUPFAM" id="SSF52279">
    <property type="entry name" value="Beta-D-glucan exohydrolase, C-terminal domain"/>
    <property type="match status" value="1"/>
</dbReference>
<proteinExistence type="inferred from homology"/>
<keyword evidence="4" id="KW-0326">Glycosidase</keyword>
<protein>
    <submittedName>
        <fullName evidence="6">Glycoside hydrolase family 3 C-terminal domain-containing protein</fullName>
    </submittedName>
</protein>
<dbReference type="GO" id="GO:0005975">
    <property type="term" value="P:carbohydrate metabolic process"/>
    <property type="evidence" value="ECO:0007669"/>
    <property type="project" value="InterPro"/>
</dbReference>
<sequence length="712" mass="79267">MDMESKIERLLKELTLDEKIGMIHGKGLFETKGVERLGIPPLKLSDGPMGVRNEFPGDSWVPVGNSDDYVSYLPSNSALASTWNRKLAGKCGQVLGEEARGRGKDVILAPGINIKRSSLCGRNFEYMSEDPYLAGEMAVPLIEGIQKADVAACVKHFALNNQETDRLWVEVEVSDQALREIYLPAFKKAVKKAGALSLMGAYNRYKGEHCCESKELLTDILRKEWGYDGMVVSDWGAVHDTKKAAESALDLEMSVTYDFDNYCLARPLKEAVEKGEISEGLIDEKVKNILQLMDRLHMLPGEHRQSGSYNTPEHQKTLLKAAEESIVLLKNENHILPLKPERIRKLLVVGDNANRAHSGGGGSAEIKAFYEITPLLGIKMLLGGNTRVDFCQGYLADDFLTKEAGWQEESLKDGGGKTAGEKDTDGALLQKQKELREEALRKAALYDQVIFVGGLNHQQDLEGRDRPDMKLPYAQDQLILELLKAKPDTVVVMAAGSPVEMGAWLSRAKALVWNWYAGMEGGKALAEVLFGKVNPSGRLPESFPFSHMDCPAHCIGEFPGGKTVAYREGIFVGYRYYETRQVPVAFPFGYGLSYTEFTYERLKARVKGNGNGAKVQVTLGVVNTGAMKGKEVVQLYVGRKNSGEDRPIRELKAFDKISLKPGEIKNLEFMLDMEAFSYYDEKEKEFRVEKGAYIISVCRSSHEVWMETEVEL</sequence>
<dbReference type="GO" id="GO:0008422">
    <property type="term" value="F:beta-glucosidase activity"/>
    <property type="evidence" value="ECO:0007669"/>
    <property type="project" value="UniProtKB-ARBA"/>
</dbReference>
<evidence type="ECO:0000256" key="4">
    <source>
        <dbReference type="RuleBase" id="RU361161"/>
    </source>
</evidence>
<dbReference type="Gene3D" id="3.40.50.1700">
    <property type="entry name" value="Glycoside hydrolase family 3 C-terminal domain"/>
    <property type="match status" value="1"/>
</dbReference>
<evidence type="ECO:0000259" key="5">
    <source>
        <dbReference type="SMART" id="SM01217"/>
    </source>
</evidence>
<dbReference type="InterPro" id="IPR050288">
    <property type="entry name" value="Cellulose_deg_GH3"/>
</dbReference>
<dbReference type="Pfam" id="PF00933">
    <property type="entry name" value="Glyco_hydro_3"/>
    <property type="match status" value="1"/>
</dbReference>
<evidence type="ECO:0000313" key="6">
    <source>
        <dbReference type="EMBL" id="MCC2188661.1"/>
    </source>
</evidence>
<dbReference type="PRINTS" id="PR00133">
    <property type="entry name" value="GLHYDRLASE3"/>
</dbReference>
<dbReference type="PANTHER" id="PTHR42715">
    <property type="entry name" value="BETA-GLUCOSIDASE"/>
    <property type="match status" value="1"/>
</dbReference>
<dbReference type="PANTHER" id="PTHR42715:SF10">
    <property type="entry name" value="BETA-GLUCOSIDASE"/>
    <property type="match status" value="1"/>
</dbReference>
<accession>A0AAE3DQA8</accession>
<dbReference type="InterPro" id="IPR001764">
    <property type="entry name" value="Glyco_hydro_3_N"/>
</dbReference>
<evidence type="ECO:0000313" key="7">
    <source>
        <dbReference type="Proteomes" id="UP001197875"/>
    </source>
</evidence>
<dbReference type="InterPro" id="IPR036881">
    <property type="entry name" value="Glyco_hydro_3_C_sf"/>
</dbReference>
<evidence type="ECO:0000256" key="2">
    <source>
        <dbReference type="ARBA" id="ARBA00022801"/>
    </source>
</evidence>
<name>A0AAE3DQA8_9FIRM</name>
<dbReference type="Pfam" id="PF01915">
    <property type="entry name" value="Glyco_hydro_3_C"/>
    <property type="match status" value="1"/>
</dbReference>
<evidence type="ECO:0000256" key="1">
    <source>
        <dbReference type="ARBA" id="ARBA00005336"/>
    </source>
</evidence>
<comment type="similarity">
    <text evidence="1 4">Belongs to the glycosyl hydrolase 3 family.</text>
</comment>
<gene>
    <name evidence="6" type="ORF">LKD71_02290</name>
</gene>
<dbReference type="PROSITE" id="PS00775">
    <property type="entry name" value="GLYCOSYL_HYDROL_F3"/>
    <property type="match status" value="1"/>
</dbReference>
<dbReference type="Pfam" id="PF14310">
    <property type="entry name" value="Fn3-like"/>
    <property type="match status" value="1"/>
</dbReference>
<keyword evidence="3" id="KW-0119">Carbohydrate metabolism</keyword>